<protein>
    <submittedName>
        <fullName evidence="3">Free methionine-R-sulfoxide reductase</fullName>
        <ecNumber evidence="3">1.8.4.14</ecNumber>
    </submittedName>
</protein>
<sequence>MAEEIIIHQGGKSEKYETLLPQMKGLLSGESDRVANMANFVAALQTTFGFLWVGFYVVREEELVLAPFQGPVACTRIRHGKGVCGTAWKERCTLVVDDVDTFPGHIACSSASKSEIVVPMIRDGEVVAVLDIDSKEYATFDHVDAVWLEKLVQTFPW</sequence>
<dbReference type="Gene3D" id="3.30.450.40">
    <property type="match status" value="1"/>
</dbReference>
<dbReference type="GO" id="GO:0005829">
    <property type="term" value="C:cytosol"/>
    <property type="evidence" value="ECO:0007669"/>
    <property type="project" value="TreeGrafter"/>
</dbReference>
<evidence type="ECO:0000313" key="3">
    <source>
        <dbReference type="EMBL" id="SCQ21077.1"/>
    </source>
</evidence>
<dbReference type="Pfam" id="PF13185">
    <property type="entry name" value="GAF_2"/>
    <property type="match status" value="1"/>
</dbReference>
<dbReference type="InterPro" id="IPR003018">
    <property type="entry name" value="GAF"/>
</dbReference>
<evidence type="ECO:0000313" key="4">
    <source>
        <dbReference type="Proteomes" id="UP000182057"/>
    </source>
</evidence>
<comment type="similarity">
    <text evidence="1">Belongs to the free Met sulfoxide reductase family.</text>
</comment>
<dbReference type="PANTHER" id="PTHR21021:SF15">
    <property type="entry name" value="FREE METHIONINE-R-SULFOXIDE REDUCTASE"/>
    <property type="match status" value="1"/>
</dbReference>
<dbReference type="OrthoDB" id="9796252at2"/>
<dbReference type="EC" id="1.8.4.14" evidence="3"/>
<evidence type="ECO:0000256" key="1">
    <source>
        <dbReference type="ARBA" id="ARBA00038454"/>
    </source>
</evidence>
<feature type="domain" description="GAF" evidence="2">
    <location>
        <begin position="43"/>
        <end position="153"/>
    </location>
</feature>
<dbReference type="EMBL" id="FMMM01000048">
    <property type="protein sequence ID" value="SCQ21077.1"/>
    <property type="molecule type" value="Genomic_DNA"/>
</dbReference>
<proteinExistence type="inferred from homology"/>
<organism evidence="3 4">
    <name type="scientific">Tannerella forsythia</name>
    <name type="common">Bacteroides forsythus</name>
    <dbReference type="NCBI Taxonomy" id="28112"/>
    <lineage>
        <taxon>Bacteria</taxon>
        <taxon>Pseudomonadati</taxon>
        <taxon>Bacteroidota</taxon>
        <taxon>Bacteroidia</taxon>
        <taxon>Bacteroidales</taxon>
        <taxon>Tannerellaceae</taxon>
        <taxon>Tannerella</taxon>
    </lineage>
</organism>
<dbReference type="Proteomes" id="UP000182057">
    <property type="component" value="Unassembled WGS sequence"/>
</dbReference>
<dbReference type="RefSeq" id="WP_074449763.1">
    <property type="nucleotide sequence ID" value="NZ_CAUSRC010000079.1"/>
</dbReference>
<evidence type="ECO:0000259" key="2">
    <source>
        <dbReference type="Pfam" id="PF13185"/>
    </source>
</evidence>
<dbReference type="SUPFAM" id="SSF55781">
    <property type="entry name" value="GAF domain-like"/>
    <property type="match status" value="1"/>
</dbReference>
<dbReference type="FunFam" id="3.30.450.40:FF:000008">
    <property type="entry name" value="GAF domain-containing proteins"/>
    <property type="match status" value="1"/>
</dbReference>
<dbReference type="InterPro" id="IPR051330">
    <property type="entry name" value="Phosphatase_reg/MetRdx"/>
</dbReference>
<reference evidence="3 4" key="1">
    <citation type="submission" date="2016-09" db="EMBL/GenBank/DDBJ databases">
        <authorList>
            <person name="Capua I."/>
            <person name="De Benedictis P."/>
            <person name="Joannis T."/>
            <person name="Lombin L.H."/>
            <person name="Cattoli G."/>
        </authorList>
    </citation>
    <scope>NUCLEOTIDE SEQUENCE [LARGE SCALE GENOMIC DNA]</scope>
    <source>
        <strain evidence="3 4">UB20</strain>
    </source>
</reference>
<keyword evidence="3" id="KW-0560">Oxidoreductase</keyword>
<accession>A0A1D3ULS8</accession>
<dbReference type="PANTHER" id="PTHR21021">
    <property type="entry name" value="GAF/PUTATIVE CYTOSKELETAL PROTEIN"/>
    <property type="match status" value="1"/>
</dbReference>
<name>A0A1D3ULS8_TANFO</name>
<dbReference type="GO" id="GO:0033745">
    <property type="term" value="F:L-methionine-(R)-S-oxide reductase activity"/>
    <property type="evidence" value="ECO:0007669"/>
    <property type="project" value="UniProtKB-EC"/>
</dbReference>
<dbReference type="AlphaFoldDB" id="A0A1D3ULS8"/>
<gene>
    <name evidence="3" type="primary">msrC</name>
    <name evidence="3" type="ORF">TFUB20_01251</name>
</gene>
<dbReference type="InterPro" id="IPR029016">
    <property type="entry name" value="GAF-like_dom_sf"/>
</dbReference>